<dbReference type="SUPFAM" id="SSF53335">
    <property type="entry name" value="S-adenosyl-L-methionine-dependent methyltransferases"/>
    <property type="match status" value="1"/>
</dbReference>
<protein>
    <recommendedName>
        <fullName evidence="2">site-specific DNA-methyltransferase (adenine-specific)</fullName>
        <ecNumber evidence="2">2.1.1.72</ecNumber>
    </recommendedName>
</protein>
<keyword evidence="6" id="KW-0680">Restriction system</keyword>
<gene>
    <name evidence="10" type="ORF">CRM92_02160</name>
</gene>
<dbReference type="NCBIfam" id="TIGR00497">
    <property type="entry name" value="hsdM"/>
    <property type="match status" value="1"/>
</dbReference>
<dbReference type="Gene3D" id="1.20.1260.30">
    <property type="match status" value="1"/>
</dbReference>
<comment type="similarity">
    <text evidence="1">Belongs to the N(4)/N(6)-methyltransferase family.</text>
</comment>
<dbReference type="PANTHER" id="PTHR42933">
    <property type="entry name" value="SLR6095 PROTEIN"/>
    <property type="match status" value="1"/>
</dbReference>
<dbReference type="CDD" id="cd02440">
    <property type="entry name" value="AdoMet_MTases"/>
    <property type="match status" value="1"/>
</dbReference>
<dbReference type="AlphaFoldDB" id="A0A2A8D9I6"/>
<dbReference type="PRINTS" id="PR00507">
    <property type="entry name" value="N12N6MTFRASE"/>
</dbReference>
<dbReference type="InterPro" id="IPR029063">
    <property type="entry name" value="SAM-dependent_MTases_sf"/>
</dbReference>
<accession>A0A2A8D9I6</accession>
<dbReference type="GO" id="GO:0003677">
    <property type="term" value="F:DNA binding"/>
    <property type="evidence" value="ECO:0007669"/>
    <property type="project" value="InterPro"/>
</dbReference>
<keyword evidence="3" id="KW-0489">Methyltransferase</keyword>
<dbReference type="GO" id="GO:0008170">
    <property type="term" value="F:N-methyltransferase activity"/>
    <property type="evidence" value="ECO:0007669"/>
    <property type="project" value="InterPro"/>
</dbReference>
<dbReference type="EC" id="2.1.1.72" evidence="2"/>
<evidence type="ECO:0000256" key="3">
    <source>
        <dbReference type="ARBA" id="ARBA00022603"/>
    </source>
</evidence>
<keyword evidence="5" id="KW-0949">S-adenosyl-L-methionine</keyword>
<feature type="domain" description="N6 adenine-specific DNA methyltransferase N-terminal" evidence="9">
    <location>
        <begin position="9"/>
        <end position="160"/>
    </location>
</feature>
<dbReference type="Pfam" id="PF12161">
    <property type="entry name" value="HsdM_N"/>
    <property type="match status" value="1"/>
</dbReference>
<dbReference type="PROSITE" id="PS00092">
    <property type="entry name" value="N6_MTASE"/>
    <property type="match status" value="1"/>
</dbReference>
<evidence type="ECO:0000259" key="8">
    <source>
        <dbReference type="Pfam" id="PF02384"/>
    </source>
</evidence>
<reference evidence="10" key="1">
    <citation type="submission" date="2017-10" db="EMBL/GenBank/DDBJ databases">
        <title>Kefir isolates.</title>
        <authorList>
            <person name="Kim Y."/>
            <person name="Blasche S."/>
        </authorList>
    </citation>
    <scope>NUCLEOTIDE SEQUENCE [LARGE SCALE GENOMIC DNA]</scope>
    <source>
        <strain evidence="10">OG2-2</strain>
    </source>
</reference>
<proteinExistence type="inferred from homology"/>
<evidence type="ECO:0000256" key="5">
    <source>
        <dbReference type="ARBA" id="ARBA00022691"/>
    </source>
</evidence>
<feature type="domain" description="DNA methylase adenine-specific" evidence="8">
    <location>
        <begin position="176"/>
        <end position="484"/>
    </location>
</feature>
<dbReference type="GO" id="GO:0032259">
    <property type="term" value="P:methylation"/>
    <property type="evidence" value="ECO:0007669"/>
    <property type="project" value="UniProtKB-KW"/>
</dbReference>
<dbReference type="Pfam" id="PF02384">
    <property type="entry name" value="N6_Mtase"/>
    <property type="match status" value="1"/>
</dbReference>
<organism evidence="10 11">
    <name type="scientific">Rothia dentocariosa</name>
    <dbReference type="NCBI Taxonomy" id="2047"/>
    <lineage>
        <taxon>Bacteria</taxon>
        <taxon>Bacillati</taxon>
        <taxon>Actinomycetota</taxon>
        <taxon>Actinomycetes</taxon>
        <taxon>Micrococcales</taxon>
        <taxon>Micrococcaceae</taxon>
        <taxon>Rothia</taxon>
    </lineage>
</organism>
<comment type="catalytic activity">
    <reaction evidence="7">
        <text>a 2'-deoxyadenosine in DNA + S-adenosyl-L-methionine = an N(6)-methyl-2'-deoxyadenosine in DNA + S-adenosyl-L-homocysteine + H(+)</text>
        <dbReference type="Rhea" id="RHEA:15197"/>
        <dbReference type="Rhea" id="RHEA-COMP:12418"/>
        <dbReference type="Rhea" id="RHEA-COMP:12419"/>
        <dbReference type="ChEBI" id="CHEBI:15378"/>
        <dbReference type="ChEBI" id="CHEBI:57856"/>
        <dbReference type="ChEBI" id="CHEBI:59789"/>
        <dbReference type="ChEBI" id="CHEBI:90615"/>
        <dbReference type="ChEBI" id="CHEBI:90616"/>
        <dbReference type="EC" id="2.1.1.72"/>
    </reaction>
</comment>
<dbReference type="GO" id="GO:0009307">
    <property type="term" value="P:DNA restriction-modification system"/>
    <property type="evidence" value="ECO:0007669"/>
    <property type="project" value="UniProtKB-KW"/>
</dbReference>
<keyword evidence="11" id="KW-1185">Reference proteome</keyword>
<dbReference type="PANTHER" id="PTHR42933:SF1">
    <property type="entry name" value="SITE-SPECIFIC DNA-METHYLTRANSFERASE (ADENINE-SPECIFIC)"/>
    <property type="match status" value="1"/>
</dbReference>
<evidence type="ECO:0000313" key="10">
    <source>
        <dbReference type="EMBL" id="PEN17437.1"/>
    </source>
</evidence>
<dbReference type="InterPro" id="IPR002052">
    <property type="entry name" value="DNA_methylase_N6_adenine_CS"/>
</dbReference>
<dbReference type="GO" id="GO:0009007">
    <property type="term" value="F:site-specific DNA-methyltransferase (adenine-specific) activity"/>
    <property type="evidence" value="ECO:0007669"/>
    <property type="project" value="UniProtKB-EC"/>
</dbReference>
<evidence type="ECO:0000256" key="6">
    <source>
        <dbReference type="ARBA" id="ARBA00022747"/>
    </source>
</evidence>
<dbReference type="InterPro" id="IPR004546">
    <property type="entry name" value="Restrct_endonuc_T1M"/>
</dbReference>
<dbReference type="InterPro" id="IPR051537">
    <property type="entry name" value="DNA_Adenine_Mtase"/>
</dbReference>
<evidence type="ECO:0000256" key="2">
    <source>
        <dbReference type="ARBA" id="ARBA00011900"/>
    </source>
</evidence>
<evidence type="ECO:0000313" key="11">
    <source>
        <dbReference type="Proteomes" id="UP000219947"/>
    </source>
</evidence>
<dbReference type="Gene3D" id="3.40.50.150">
    <property type="entry name" value="Vaccinia Virus protein VP39"/>
    <property type="match status" value="1"/>
</dbReference>
<comment type="caution">
    <text evidence="10">The sequence shown here is derived from an EMBL/GenBank/DDBJ whole genome shotgun (WGS) entry which is preliminary data.</text>
</comment>
<evidence type="ECO:0000256" key="7">
    <source>
        <dbReference type="ARBA" id="ARBA00047942"/>
    </source>
</evidence>
<dbReference type="Proteomes" id="UP000219947">
    <property type="component" value="Unassembled WGS sequence"/>
</dbReference>
<dbReference type="InterPro" id="IPR003356">
    <property type="entry name" value="DNA_methylase_A-5"/>
</dbReference>
<evidence type="ECO:0000259" key="9">
    <source>
        <dbReference type="Pfam" id="PF12161"/>
    </source>
</evidence>
<evidence type="ECO:0000256" key="1">
    <source>
        <dbReference type="ARBA" id="ARBA00006594"/>
    </source>
</evidence>
<dbReference type="InterPro" id="IPR038333">
    <property type="entry name" value="T1MK-like_N_sf"/>
</dbReference>
<keyword evidence="4" id="KW-0808">Transferase</keyword>
<dbReference type="EMBL" id="PDEV01000001">
    <property type="protein sequence ID" value="PEN17437.1"/>
    <property type="molecule type" value="Genomic_DNA"/>
</dbReference>
<sequence>MSANERVELHRTIWRIANDLRGSVDGWDFKQYVLGMMFYRFISENLTEYITYEEQEAGAKGFDYAQIDDLEIDLDVVQEIVKERGFFLYPSQLFENVYAQARTDENLNETLEKVFQAVEESTKNTQSERNFSGLFDDFDVNSKKLGSSVQDRNKTLYKLMGAVAEMNLETSYRQSANDTFGDAYEYLMGMYAANAGKSGGEYYTPQEVSELLARIATDGKTQVGRVYDPACGSGSLLLKFAKLLGTENVKEFLGQESNPTTYNLCRINMLLHNVPFDKFDIAHGDTLIAPQHRHLEPFEAIVSNPPYSTKWEGDSNPLLINDDRYAPAGVLAPKSKADLAFTMHMLSSLAEDGTAAIVEFPGVLYRGGAERKIREYLLRNNYVDAVIQLPPDLFFGTTIGTCIIVLKKGTRRDTSVLFVDASAEFERVGNKNRLLESHREKIYQAVRTRENVQYFAQLVKSETLLEQDANLSVSSWVEAEDTREQINIGELNAQIEQIVARQTELRTQIDAIVAELEGTEA</sequence>
<name>A0A2A8D9I6_9MICC</name>
<dbReference type="InterPro" id="IPR022749">
    <property type="entry name" value="D12N6_MeTrfase_N"/>
</dbReference>
<evidence type="ECO:0000256" key="4">
    <source>
        <dbReference type="ARBA" id="ARBA00022679"/>
    </source>
</evidence>